<feature type="signal peptide" evidence="1">
    <location>
        <begin position="1"/>
        <end position="32"/>
    </location>
</feature>
<dbReference type="InterPro" id="IPR047111">
    <property type="entry name" value="YbaP-like"/>
</dbReference>
<dbReference type="CDD" id="cd14789">
    <property type="entry name" value="Tiki"/>
    <property type="match status" value="1"/>
</dbReference>
<dbReference type="EMBL" id="BTFW01000001">
    <property type="protein sequence ID" value="GMM59441.1"/>
    <property type="molecule type" value="Genomic_DNA"/>
</dbReference>
<evidence type="ECO:0000313" key="2">
    <source>
        <dbReference type="EMBL" id="GMM59441.1"/>
    </source>
</evidence>
<dbReference type="InterPro" id="IPR002816">
    <property type="entry name" value="TraB/PrgY/GumN_fam"/>
</dbReference>
<dbReference type="Proteomes" id="UP001187221">
    <property type="component" value="Unassembled WGS sequence"/>
</dbReference>
<dbReference type="Pfam" id="PF01963">
    <property type="entry name" value="TraB_PrgY_gumN"/>
    <property type="match status" value="1"/>
</dbReference>
<keyword evidence="3" id="KW-1185">Reference proteome</keyword>
<protein>
    <submittedName>
        <fullName evidence="2">TraB/GumN family protein</fullName>
    </submittedName>
</protein>
<proteinExistence type="predicted"/>
<accession>A0ABQ6P5N2</accession>
<dbReference type="PANTHER" id="PTHR40590:SF1">
    <property type="entry name" value="CYTOPLASMIC PROTEIN"/>
    <property type="match status" value="1"/>
</dbReference>
<keyword evidence="1" id="KW-0732">Signal</keyword>
<name>A0ABQ6P5N2_9SPHN</name>
<gene>
    <name evidence="2" type="ORF">NUTIK01_02180</name>
</gene>
<evidence type="ECO:0000256" key="1">
    <source>
        <dbReference type="SAM" id="SignalP"/>
    </source>
</evidence>
<reference evidence="2 3" key="1">
    <citation type="submission" date="2023-06" db="EMBL/GenBank/DDBJ databases">
        <title>Draft genome sequence of Novosphingobium sp. strain IK01.</title>
        <authorList>
            <person name="Hatamoto M."/>
            <person name="Ikarashi T."/>
            <person name="Yamaguchi T."/>
        </authorList>
    </citation>
    <scope>NUCLEOTIDE SEQUENCE [LARGE SCALE GENOMIC DNA]</scope>
    <source>
        <strain evidence="2 3">IK01</strain>
    </source>
</reference>
<organism evidence="2 3">
    <name type="scientific">Novosphingobium pituita</name>
    <dbReference type="NCBI Taxonomy" id="3056842"/>
    <lineage>
        <taxon>Bacteria</taxon>
        <taxon>Pseudomonadati</taxon>
        <taxon>Pseudomonadota</taxon>
        <taxon>Alphaproteobacteria</taxon>
        <taxon>Sphingomonadales</taxon>
        <taxon>Sphingomonadaceae</taxon>
        <taxon>Novosphingobium</taxon>
    </lineage>
</organism>
<dbReference type="RefSeq" id="WP_317973299.1">
    <property type="nucleotide sequence ID" value="NZ_BTFW01000001.1"/>
</dbReference>
<evidence type="ECO:0000313" key="3">
    <source>
        <dbReference type="Proteomes" id="UP001187221"/>
    </source>
</evidence>
<sequence>MFKLSLPRTLSRNLCALMAACLLVACHKPAPAPLPARVALWEISDTSGPRGWMLGTVHALPAGLAWRRPAIDHALAASDRLVLEIAQPLDGNVAGVALARLAYTPGLPPPSRRVAMKYRDALAKAYKTLHLTDAQFENEESWAVALQIAAIGGQKDGMDPASGVEPQLRKLIGDKPVEGLETLDGQFGIFDSLPPRAQQTLLEQIAVETADERDDDADMVKLWLRGDDLGIARESQTGFLADPQLHQALLTGRNAAWAGKIDAMLKDGATPFIAVGAAHVSGSDGLPTLLQSKGWQVRRIQ</sequence>
<feature type="chain" id="PRO_5045827972" evidence="1">
    <location>
        <begin position="33"/>
        <end position="301"/>
    </location>
</feature>
<comment type="caution">
    <text evidence="2">The sequence shown here is derived from an EMBL/GenBank/DDBJ whole genome shotgun (WGS) entry which is preliminary data.</text>
</comment>
<dbReference type="PANTHER" id="PTHR40590">
    <property type="entry name" value="CYTOPLASMIC PROTEIN-RELATED"/>
    <property type="match status" value="1"/>
</dbReference>
<dbReference type="PROSITE" id="PS51257">
    <property type="entry name" value="PROKAR_LIPOPROTEIN"/>
    <property type="match status" value="1"/>
</dbReference>